<dbReference type="SUPFAM" id="SSF51735">
    <property type="entry name" value="NAD(P)-binding Rossmann-fold domains"/>
    <property type="match status" value="1"/>
</dbReference>
<evidence type="ECO:0000256" key="1">
    <source>
        <dbReference type="ARBA" id="ARBA00006484"/>
    </source>
</evidence>
<protein>
    <submittedName>
        <fullName evidence="3">Nucleoside-diphosphate-sugar epimerase</fullName>
    </submittedName>
</protein>
<reference evidence="3 4" key="1">
    <citation type="submission" date="2020-08" db="EMBL/GenBank/DDBJ databases">
        <title>Genomic Encyclopedia of Type Strains, Phase III (KMG-III): the genomes of soil and plant-associated and newly described type strains.</title>
        <authorList>
            <person name="Whitman W."/>
        </authorList>
    </citation>
    <scope>NUCLEOTIDE SEQUENCE [LARGE SCALE GENOMIC DNA]</scope>
    <source>
        <strain evidence="3 4">CECT 4462</strain>
    </source>
</reference>
<gene>
    <name evidence="3" type="ORF">FHR87_000392</name>
</gene>
<dbReference type="SMART" id="SM00822">
    <property type="entry name" value="PKS_KR"/>
    <property type="match status" value="1"/>
</dbReference>
<dbReference type="InterPro" id="IPR051207">
    <property type="entry name" value="ComplexI_NDUFA9_subunit"/>
</dbReference>
<feature type="domain" description="Ketoreductase" evidence="2">
    <location>
        <begin position="3"/>
        <end position="152"/>
    </location>
</feature>
<keyword evidence="4" id="KW-1185">Reference proteome</keyword>
<organism evidence="3 4">
    <name type="scientific">Azomonas macrocytogenes</name>
    <name type="common">Azotobacter macrocytogenes</name>
    <dbReference type="NCBI Taxonomy" id="69962"/>
    <lineage>
        <taxon>Bacteria</taxon>
        <taxon>Pseudomonadati</taxon>
        <taxon>Pseudomonadota</taxon>
        <taxon>Gammaproteobacteria</taxon>
        <taxon>Pseudomonadales</taxon>
        <taxon>Pseudomonadaceae</taxon>
        <taxon>Azomonas</taxon>
    </lineage>
</organism>
<sequence>MVTIVALTGATGFIGGYLQKHLIRSGVRLRALSRSQEGFDQGVEWIRGSLEDIDSLARLTAGAEIVVHCAGAVRGASPQYFNRVNVDGSLWLLQAAQESSTCKRFLLVSSLAARHPELSWYAASKHQAELVLREAAADLAVTIFRPTAVYGPGDRELRSLFKWMLRGWLPVLGQNDARLTFLHVEDLTRAVLQWVEAPRVASGVYELHDGQENGYSWQELAAIAEEIRNGPVHQIPVPATALHTLAWINMTCSHLIGHAPMLTPAKVRELRHPDWSCDNQPILQDLGWQPTMSLKNSLAKQSF</sequence>
<dbReference type="InterPro" id="IPR057326">
    <property type="entry name" value="KR_dom"/>
</dbReference>
<dbReference type="InterPro" id="IPR036291">
    <property type="entry name" value="NAD(P)-bd_dom_sf"/>
</dbReference>
<dbReference type="PANTHER" id="PTHR12126">
    <property type="entry name" value="NADH-UBIQUINONE OXIDOREDUCTASE 39 KDA SUBUNIT-RELATED"/>
    <property type="match status" value="1"/>
</dbReference>
<comment type="similarity">
    <text evidence="1">Belongs to the short-chain dehydrogenases/reductases (SDR) family.</text>
</comment>
<evidence type="ECO:0000313" key="4">
    <source>
        <dbReference type="Proteomes" id="UP000549250"/>
    </source>
</evidence>
<evidence type="ECO:0000313" key="3">
    <source>
        <dbReference type="EMBL" id="MBB3102032.1"/>
    </source>
</evidence>
<dbReference type="RefSeq" id="WP_183164992.1">
    <property type="nucleotide sequence ID" value="NZ_JACHXI010000001.1"/>
</dbReference>
<dbReference type="InterPro" id="IPR001509">
    <property type="entry name" value="Epimerase_deHydtase"/>
</dbReference>
<dbReference type="GO" id="GO:0044877">
    <property type="term" value="F:protein-containing complex binding"/>
    <property type="evidence" value="ECO:0007669"/>
    <property type="project" value="TreeGrafter"/>
</dbReference>
<dbReference type="EMBL" id="JACHXI010000001">
    <property type="protein sequence ID" value="MBB3102032.1"/>
    <property type="molecule type" value="Genomic_DNA"/>
</dbReference>
<dbReference type="Pfam" id="PF01370">
    <property type="entry name" value="Epimerase"/>
    <property type="match status" value="1"/>
</dbReference>
<evidence type="ECO:0000259" key="2">
    <source>
        <dbReference type="SMART" id="SM00822"/>
    </source>
</evidence>
<proteinExistence type="inferred from homology"/>
<dbReference type="PANTHER" id="PTHR12126:SF11">
    <property type="entry name" value="NADH DEHYDROGENASE [UBIQUINONE] 1 ALPHA SUBCOMPLEX SUBUNIT 9, MITOCHONDRIAL"/>
    <property type="match status" value="1"/>
</dbReference>
<dbReference type="Proteomes" id="UP000549250">
    <property type="component" value="Unassembled WGS sequence"/>
</dbReference>
<accession>A0A839SY42</accession>
<dbReference type="AlphaFoldDB" id="A0A839SY42"/>
<comment type="caution">
    <text evidence="3">The sequence shown here is derived from an EMBL/GenBank/DDBJ whole genome shotgun (WGS) entry which is preliminary data.</text>
</comment>
<name>A0A839SY42_AZOMA</name>
<dbReference type="Gene3D" id="3.40.50.720">
    <property type="entry name" value="NAD(P)-binding Rossmann-like Domain"/>
    <property type="match status" value="1"/>
</dbReference>